<dbReference type="SUPFAM" id="SSF54427">
    <property type="entry name" value="NTF2-like"/>
    <property type="match status" value="1"/>
</dbReference>
<dbReference type="Pfam" id="PF12680">
    <property type="entry name" value="SnoaL_2"/>
    <property type="match status" value="1"/>
</dbReference>
<dbReference type="InterPro" id="IPR037401">
    <property type="entry name" value="SnoaL-like"/>
</dbReference>
<comment type="caution">
    <text evidence="2">The sequence shown here is derived from an EMBL/GenBank/DDBJ whole genome shotgun (WGS) entry which is preliminary data.</text>
</comment>
<accession>A0ABT4TEQ6</accession>
<evidence type="ECO:0000259" key="1">
    <source>
        <dbReference type="Pfam" id="PF12680"/>
    </source>
</evidence>
<organism evidence="2 3">
    <name type="scientific">Nonomuraea ferruginea</name>
    <dbReference type="NCBI Taxonomy" id="46174"/>
    <lineage>
        <taxon>Bacteria</taxon>
        <taxon>Bacillati</taxon>
        <taxon>Actinomycetota</taxon>
        <taxon>Actinomycetes</taxon>
        <taxon>Streptosporangiales</taxon>
        <taxon>Streptosporangiaceae</taxon>
        <taxon>Nonomuraea</taxon>
    </lineage>
</organism>
<gene>
    <name evidence="2" type="ORF">OUY24_43730</name>
</gene>
<dbReference type="EMBL" id="JAPNUD010000325">
    <property type="protein sequence ID" value="MDA0647583.1"/>
    <property type="molecule type" value="Genomic_DNA"/>
</dbReference>
<keyword evidence="3" id="KW-1185">Reference proteome</keyword>
<sequence>MTAGYRVTERFLAAVHARDADAAAGCFAEDGTYANVPHAPVAGRAGVAALLRPILGRAERVRWELVTASYTDERAWLERVDRFWIDGREYSVACNGVAEVDPARELITGFRDYTDLAPWRALIAPVLAG</sequence>
<dbReference type="RefSeq" id="WP_148031134.1">
    <property type="nucleotide sequence ID" value="NZ_BAABFD010000023.1"/>
</dbReference>
<dbReference type="InterPro" id="IPR032710">
    <property type="entry name" value="NTF2-like_dom_sf"/>
</dbReference>
<reference evidence="2 3" key="1">
    <citation type="submission" date="2022-11" db="EMBL/GenBank/DDBJ databases">
        <title>Nonomuraea corallina sp. nov., a new species of the genus Nonomuraea isolated from sea side sediment in Thai sea.</title>
        <authorList>
            <person name="Ngamcharungchit C."/>
            <person name="Matsumoto A."/>
            <person name="Suriyachadkun C."/>
            <person name="Panbangred W."/>
            <person name="Inahashi Y."/>
            <person name="Intra B."/>
        </authorList>
    </citation>
    <scope>NUCLEOTIDE SEQUENCE [LARGE SCALE GENOMIC DNA]</scope>
    <source>
        <strain evidence="2 3">DSM 43553</strain>
    </source>
</reference>
<proteinExistence type="predicted"/>
<evidence type="ECO:0000313" key="3">
    <source>
        <dbReference type="Proteomes" id="UP001212498"/>
    </source>
</evidence>
<dbReference type="Proteomes" id="UP001212498">
    <property type="component" value="Unassembled WGS sequence"/>
</dbReference>
<feature type="domain" description="SnoaL-like" evidence="1">
    <location>
        <begin position="9"/>
        <end position="100"/>
    </location>
</feature>
<protein>
    <submittedName>
        <fullName evidence="2">Nuclear transport factor 2 family protein</fullName>
    </submittedName>
</protein>
<name>A0ABT4TEQ6_9ACTN</name>
<dbReference type="Gene3D" id="3.10.450.50">
    <property type="match status" value="1"/>
</dbReference>
<evidence type="ECO:0000313" key="2">
    <source>
        <dbReference type="EMBL" id="MDA0647583.1"/>
    </source>
</evidence>